<evidence type="ECO:0000313" key="6">
    <source>
        <dbReference type="EMBL" id="ANY14819.1"/>
    </source>
</evidence>
<protein>
    <recommendedName>
        <fullName evidence="5">Cell division protein ZapD</fullName>
    </recommendedName>
    <alternativeName>
        <fullName evidence="5">Z ring-associated protein D</fullName>
    </alternativeName>
</protein>
<keyword evidence="9" id="KW-1185">Reference proteome</keyword>
<dbReference type="PANTHER" id="PTHR39455:SF1">
    <property type="entry name" value="CELL DIVISION PROTEIN ZAPD"/>
    <property type="match status" value="1"/>
</dbReference>
<dbReference type="Gene3D" id="2.60.440.10">
    <property type="entry name" value="YacF-like domains"/>
    <property type="match status" value="1"/>
</dbReference>
<sequence length="250" mass="28409">MILYEYPFNERIRAYLRLEYLFDRLAFFAREGDARQHQVAVTSLFDILDACERTDMKGAVLQDLERQRMTLNGLRDHPSVDPDALDAMLGELERVFAALSVVGKTGQGLRENEWLGSLRGRLAVPGGATQVDMPSYYAWQNKPEAVRVADLQNWMQPFQPLQEGLSLALRLLREAGRRNDALAEQGAYQQMLGGKTFQLLRVWVDPETGCFPEISANKYMVWIRFSTQDGDLKPQQVGRDIGFKMSLCAS</sequence>
<dbReference type="RefSeq" id="WP_043209982.1">
    <property type="nucleotide sequence ID" value="NZ_CAJGUP010000134.1"/>
</dbReference>
<dbReference type="HAMAP" id="MF_01092">
    <property type="entry name" value="ZapD"/>
    <property type="match status" value="1"/>
</dbReference>
<dbReference type="NCBIfam" id="NF003656">
    <property type="entry name" value="PRK05287.1-4"/>
    <property type="match status" value="1"/>
</dbReference>
<dbReference type="Gene3D" id="1.10.3900.10">
    <property type="entry name" value="YacF-like"/>
    <property type="match status" value="1"/>
</dbReference>
<evidence type="ECO:0000256" key="3">
    <source>
        <dbReference type="ARBA" id="ARBA00023210"/>
    </source>
</evidence>
<dbReference type="PANTHER" id="PTHR39455">
    <property type="entry name" value="CELL DIVISION PROTEIN ZAPD"/>
    <property type="match status" value="1"/>
</dbReference>
<reference evidence="6 9" key="2">
    <citation type="submission" date="2016-07" db="EMBL/GenBank/DDBJ databases">
        <title>Complete genome sequences of Bordetella pseudohinzii.</title>
        <authorList>
            <person name="Spilker T."/>
            <person name="Darrah R."/>
            <person name="LiPuma J.J."/>
        </authorList>
    </citation>
    <scope>NUCLEOTIDE SEQUENCE [LARGE SCALE GENOMIC DNA]</scope>
    <source>
        <strain evidence="6 9">HI4681</strain>
    </source>
</reference>
<keyword evidence="2 5" id="KW-0132">Cell division</keyword>
<dbReference type="EMBL" id="CP016440">
    <property type="protein sequence ID" value="ANY14819.1"/>
    <property type="molecule type" value="Genomic_DNA"/>
</dbReference>
<dbReference type="GO" id="GO:0043093">
    <property type="term" value="P:FtsZ-dependent cytokinesis"/>
    <property type="evidence" value="ECO:0007669"/>
    <property type="project" value="UniProtKB-UniRule"/>
</dbReference>
<dbReference type="Proteomes" id="UP000053096">
    <property type="component" value="Unassembled WGS sequence"/>
</dbReference>
<name>A0A0J6EZU1_9BORD</name>
<reference evidence="7 8" key="1">
    <citation type="submission" date="2015-09" db="EMBL/GenBank/DDBJ databases">
        <authorList>
            <person name="Jackson K.R."/>
            <person name="Lunt B.L."/>
            <person name="Fisher J.N.B."/>
            <person name="Gardner A.V."/>
            <person name="Bailey M.E."/>
            <person name="Deus L.M."/>
            <person name="Earl A.S."/>
            <person name="Gibby P.D."/>
            <person name="Hartmann K.A."/>
            <person name="Liu J.E."/>
            <person name="Manci A.M."/>
            <person name="Nielsen D.A."/>
            <person name="Solomon M.B."/>
            <person name="Breakwell D.P."/>
            <person name="Burnett S.H."/>
            <person name="Grose J.H."/>
        </authorList>
    </citation>
    <scope>NUCLEOTIDE SEQUENCE [LARGE SCALE GENOMIC DNA]</scope>
    <source>
        <strain evidence="7 8">2789STDY5608636</strain>
    </source>
</reference>
<keyword evidence="3 5" id="KW-0717">Septation</keyword>
<keyword evidence="1 5" id="KW-0963">Cytoplasm</keyword>
<evidence type="ECO:0000313" key="9">
    <source>
        <dbReference type="Proteomes" id="UP000092950"/>
    </source>
</evidence>
<evidence type="ECO:0000313" key="7">
    <source>
        <dbReference type="EMBL" id="CUJ16393.1"/>
    </source>
</evidence>
<dbReference type="InterPro" id="IPR036268">
    <property type="entry name" value="ZapD_sf"/>
</dbReference>
<dbReference type="KEGG" id="bpdz:BBN53_02270"/>
<dbReference type="Proteomes" id="UP000092950">
    <property type="component" value="Chromosome"/>
</dbReference>
<dbReference type="EMBL" id="CYTV01000019">
    <property type="protein sequence ID" value="CUJ16393.1"/>
    <property type="molecule type" value="Genomic_DNA"/>
</dbReference>
<proteinExistence type="inferred from homology"/>
<evidence type="ECO:0000256" key="4">
    <source>
        <dbReference type="ARBA" id="ARBA00023306"/>
    </source>
</evidence>
<gene>
    <name evidence="5" type="primary">zapD</name>
    <name evidence="6" type="ORF">BBN53_02270</name>
    <name evidence="7" type="ORF">ERS370011_04078</name>
</gene>
<comment type="function">
    <text evidence="5">Cell division factor that enhances FtsZ-ring assembly. Directly interacts with FtsZ and promotes bundling of FtsZ protofilaments, with a reduction in FtsZ GTPase activity.</text>
</comment>
<dbReference type="AlphaFoldDB" id="A0A0J6EZU1"/>
<accession>A0A0J6EZU1</accession>
<evidence type="ECO:0000256" key="1">
    <source>
        <dbReference type="ARBA" id="ARBA00022490"/>
    </source>
</evidence>
<dbReference type="InterPro" id="IPR027462">
    <property type="entry name" value="ZapD_C"/>
</dbReference>
<evidence type="ECO:0000313" key="8">
    <source>
        <dbReference type="Proteomes" id="UP000053096"/>
    </source>
</evidence>
<keyword evidence="4 5" id="KW-0131">Cell cycle</keyword>
<dbReference type="GO" id="GO:0000917">
    <property type="term" value="P:division septum assembly"/>
    <property type="evidence" value="ECO:0007669"/>
    <property type="project" value="UniProtKB-KW"/>
</dbReference>
<dbReference type="OrthoDB" id="5294622at2"/>
<comment type="subunit">
    <text evidence="5">Interacts with FtsZ.</text>
</comment>
<dbReference type="GO" id="GO:0005737">
    <property type="term" value="C:cytoplasm"/>
    <property type="evidence" value="ECO:0007669"/>
    <property type="project" value="UniProtKB-SubCell"/>
</dbReference>
<evidence type="ECO:0000256" key="2">
    <source>
        <dbReference type="ARBA" id="ARBA00022618"/>
    </source>
</evidence>
<dbReference type="SUPFAM" id="SSF160950">
    <property type="entry name" value="YacF-like"/>
    <property type="match status" value="1"/>
</dbReference>
<comment type="subcellular location">
    <subcellularLocation>
        <location evidence="5">Cytoplasm</location>
    </subcellularLocation>
    <text evidence="5">Localizes to mid-cell in an FtsZ-dependent manner.</text>
</comment>
<evidence type="ECO:0000256" key="5">
    <source>
        <dbReference type="HAMAP-Rule" id="MF_01092"/>
    </source>
</evidence>
<organism evidence="7 8">
    <name type="scientific">Bordetella pseudohinzii</name>
    <dbReference type="NCBI Taxonomy" id="1331258"/>
    <lineage>
        <taxon>Bacteria</taxon>
        <taxon>Pseudomonadati</taxon>
        <taxon>Pseudomonadota</taxon>
        <taxon>Betaproteobacteria</taxon>
        <taxon>Burkholderiales</taxon>
        <taxon>Alcaligenaceae</taxon>
        <taxon>Bordetella</taxon>
    </lineage>
</organism>
<dbReference type="GO" id="GO:0032153">
    <property type="term" value="C:cell division site"/>
    <property type="evidence" value="ECO:0007669"/>
    <property type="project" value="TreeGrafter"/>
</dbReference>
<accession>A0A0M9IKD5</accession>
<comment type="similarity">
    <text evidence="5">Belongs to the ZapD family.</text>
</comment>
<dbReference type="Pfam" id="PF07072">
    <property type="entry name" value="ZapD"/>
    <property type="match status" value="1"/>
</dbReference>
<dbReference type="InterPro" id="IPR009777">
    <property type="entry name" value="ZapD"/>
</dbReference>